<dbReference type="EMBL" id="EAAA01000030">
    <property type="status" value="NOT_ANNOTATED_CDS"/>
    <property type="molecule type" value="Genomic_DNA"/>
</dbReference>
<reference evidence="1" key="2">
    <citation type="journal article" date="2008" name="Genome Biol.">
        <title>Improved genome assembly and evidence-based global gene model set for the chordate Ciona intestinalis: new insight into intron and operon populations.</title>
        <authorList>
            <person name="Satou Y."/>
            <person name="Mineta K."/>
            <person name="Ogasawara M."/>
            <person name="Sasakura Y."/>
            <person name="Shoguchi E."/>
            <person name="Ueno K."/>
            <person name="Yamada L."/>
            <person name="Matsumoto J."/>
            <person name="Wasserscheid J."/>
            <person name="Dewar K."/>
            <person name="Wiley G.B."/>
            <person name="Macmil S.L."/>
            <person name="Roe B.A."/>
            <person name="Zeller R.W."/>
            <person name="Hastings K.E."/>
            <person name="Lemaire P."/>
            <person name="Lindquist E."/>
            <person name="Endo T."/>
            <person name="Hotta K."/>
            <person name="Inaba K."/>
        </authorList>
    </citation>
    <scope>NUCLEOTIDE SEQUENCE [LARGE SCALE GENOMIC DNA]</scope>
    <source>
        <strain evidence="1">wild type</strain>
    </source>
</reference>
<dbReference type="InParanoid" id="H2Y0V1"/>
<reference evidence="1" key="4">
    <citation type="submission" date="2025-09" db="UniProtKB">
        <authorList>
            <consortium name="Ensembl"/>
        </authorList>
    </citation>
    <scope>IDENTIFICATION</scope>
</reference>
<evidence type="ECO:0000313" key="2">
    <source>
        <dbReference type="Proteomes" id="UP000008144"/>
    </source>
</evidence>
<dbReference type="Ensembl" id="ENSCINT00000034128.1">
    <property type="protein sequence ID" value="ENSCINP00000035535.1"/>
    <property type="gene ID" value="ENSCING00000020580.1"/>
</dbReference>
<dbReference type="HOGENOM" id="CLU_2589019_0_0_1"/>
<reference evidence="2" key="1">
    <citation type="journal article" date="2002" name="Science">
        <title>The draft genome of Ciona intestinalis: insights into chordate and vertebrate origins.</title>
        <authorList>
            <person name="Dehal P."/>
            <person name="Satou Y."/>
            <person name="Campbell R.K."/>
            <person name="Chapman J."/>
            <person name="Degnan B."/>
            <person name="De Tomaso A."/>
            <person name="Davidson B."/>
            <person name="Di Gregorio A."/>
            <person name="Gelpke M."/>
            <person name="Goodstein D.M."/>
            <person name="Harafuji N."/>
            <person name="Hastings K.E."/>
            <person name="Ho I."/>
            <person name="Hotta K."/>
            <person name="Huang W."/>
            <person name="Kawashima T."/>
            <person name="Lemaire P."/>
            <person name="Martinez D."/>
            <person name="Meinertzhagen I.A."/>
            <person name="Necula S."/>
            <person name="Nonaka M."/>
            <person name="Putnam N."/>
            <person name="Rash S."/>
            <person name="Saiga H."/>
            <person name="Satake M."/>
            <person name="Terry A."/>
            <person name="Yamada L."/>
            <person name="Wang H.G."/>
            <person name="Awazu S."/>
            <person name="Azumi K."/>
            <person name="Boore J."/>
            <person name="Branno M."/>
            <person name="Chin-Bow S."/>
            <person name="DeSantis R."/>
            <person name="Doyle S."/>
            <person name="Francino P."/>
            <person name="Keys D.N."/>
            <person name="Haga S."/>
            <person name="Hayashi H."/>
            <person name="Hino K."/>
            <person name="Imai K.S."/>
            <person name="Inaba K."/>
            <person name="Kano S."/>
            <person name="Kobayashi K."/>
            <person name="Kobayashi M."/>
            <person name="Lee B.I."/>
            <person name="Makabe K.W."/>
            <person name="Manohar C."/>
            <person name="Matassi G."/>
            <person name="Medina M."/>
            <person name="Mochizuki Y."/>
            <person name="Mount S."/>
            <person name="Morishita T."/>
            <person name="Miura S."/>
            <person name="Nakayama A."/>
            <person name="Nishizaka S."/>
            <person name="Nomoto H."/>
            <person name="Ohta F."/>
            <person name="Oishi K."/>
            <person name="Rigoutsos I."/>
            <person name="Sano M."/>
            <person name="Sasaki A."/>
            <person name="Sasakura Y."/>
            <person name="Shoguchi E."/>
            <person name="Shin-i T."/>
            <person name="Spagnuolo A."/>
            <person name="Stainier D."/>
            <person name="Suzuki M.M."/>
            <person name="Tassy O."/>
            <person name="Takatori N."/>
            <person name="Tokuoka M."/>
            <person name="Yagi K."/>
            <person name="Yoshizaki F."/>
            <person name="Wada S."/>
            <person name="Zhang C."/>
            <person name="Hyatt P.D."/>
            <person name="Larimer F."/>
            <person name="Detter C."/>
            <person name="Doggett N."/>
            <person name="Glavina T."/>
            <person name="Hawkins T."/>
            <person name="Richardson P."/>
            <person name="Lucas S."/>
            <person name="Kohara Y."/>
            <person name="Levine M."/>
            <person name="Satoh N."/>
            <person name="Rokhsar D.S."/>
        </authorList>
    </citation>
    <scope>NUCLEOTIDE SEQUENCE [LARGE SCALE GENOMIC DNA]</scope>
</reference>
<name>H2Y0V1_CIOIN</name>
<accession>H2Y0V1</accession>
<reference evidence="1" key="3">
    <citation type="submission" date="2025-08" db="UniProtKB">
        <authorList>
            <consortium name="Ensembl"/>
        </authorList>
    </citation>
    <scope>IDENTIFICATION</scope>
</reference>
<keyword evidence="2" id="KW-1185">Reference proteome</keyword>
<dbReference type="AlphaFoldDB" id="H2Y0V1"/>
<proteinExistence type="predicted"/>
<evidence type="ECO:0000313" key="1">
    <source>
        <dbReference type="Ensembl" id="ENSCINP00000035535.1"/>
    </source>
</evidence>
<sequence>MQDLGSASITNLDTQCNMKPPSSVCRCCCNTDGCNHYVMTCDQLGGRGGKMGHSGYEARWDAGWFDINVYLICVCKFTLS</sequence>
<dbReference type="Proteomes" id="UP000008144">
    <property type="component" value="Chromosome 1"/>
</dbReference>
<organism evidence="1 2">
    <name type="scientific">Ciona intestinalis</name>
    <name type="common">Transparent sea squirt</name>
    <name type="synonym">Ascidia intestinalis</name>
    <dbReference type="NCBI Taxonomy" id="7719"/>
    <lineage>
        <taxon>Eukaryota</taxon>
        <taxon>Metazoa</taxon>
        <taxon>Chordata</taxon>
        <taxon>Tunicata</taxon>
        <taxon>Ascidiacea</taxon>
        <taxon>Phlebobranchia</taxon>
        <taxon>Cionidae</taxon>
        <taxon>Ciona</taxon>
    </lineage>
</organism>
<protein>
    <submittedName>
        <fullName evidence="1">Uncharacterized protein</fullName>
    </submittedName>
</protein>